<dbReference type="SUPFAM" id="SSF50494">
    <property type="entry name" value="Trypsin-like serine proteases"/>
    <property type="match status" value="2"/>
</dbReference>
<dbReference type="InterPro" id="IPR001314">
    <property type="entry name" value="Peptidase_S1A"/>
</dbReference>
<proteinExistence type="predicted"/>
<dbReference type="InterPro" id="IPR018114">
    <property type="entry name" value="TRYPSIN_HIS"/>
</dbReference>
<dbReference type="PRINTS" id="PR00722">
    <property type="entry name" value="CHYMOTRYPSIN"/>
</dbReference>
<reference evidence="4 5" key="1">
    <citation type="submission" date="2022-12" db="EMBL/GenBank/DDBJ databases">
        <title>Chromosome-level genome of Tegillarca granosa.</title>
        <authorList>
            <person name="Kim J."/>
        </authorList>
    </citation>
    <scope>NUCLEOTIDE SEQUENCE [LARGE SCALE GENOMIC DNA]</scope>
    <source>
        <strain evidence="4">Teg-2019</strain>
        <tissue evidence="4">Adductor muscle</tissue>
    </source>
</reference>
<comment type="caution">
    <text evidence="4">The sequence shown here is derived from an EMBL/GenBank/DDBJ whole genome shotgun (WGS) entry which is preliminary data.</text>
</comment>
<protein>
    <recommendedName>
        <fullName evidence="3">Peptidase S1 domain-containing protein</fullName>
    </recommendedName>
</protein>
<dbReference type="InterPro" id="IPR009003">
    <property type="entry name" value="Peptidase_S1_PA"/>
</dbReference>
<evidence type="ECO:0000313" key="5">
    <source>
        <dbReference type="Proteomes" id="UP001217089"/>
    </source>
</evidence>
<name>A0ABQ9ET16_TEGGR</name>
<dbReference type="PROSITE" id="PS00134">
    <property type="entry name" value="TRYPSIN_HIS"/>
    <property type="match status" value="2"/>
</dbReference>
<dbReference type="EMBL" id="JARBDR010000813">
    <property type="protein sequence ID" value="KAJ8306433.1"/>
    <property type="molecule type" value="Genomic_DNA"/>
</dbReference>
<keyword evidence="2" id="KW-0378">Hydrolase</keyword>
<evidence type="ECO:0000313" key="4">
    <source>
        <dbReference type="EMBL" id="KAJ8306433.1"/>
    </source>
</evidence>
<dbReference type="PANTHER" id="PTHR24252:SF7">
    <property type="entry name" value="HYALIN"/>
    <property type="match status" value="1"/>
</dbReference>
<evidence type="ECO:0000256" key="2">
    <source>
        <dbReference type="RuleBase" id="RU363034"/>
    </source>
</evidence>
<gene>
    <name evidence="4" type="ORF">KUTeg_016978</name>
</gene>
<dbReference type="PANTHER" id="PTHR24252">
    <property type="entry name" value="ACROSIN-RELATED"/>
    <property type="match status" value="1"/>
</dbReference>
<dbReference type="PROSITE" id="PS50240">
    <property type="entry name" value="TRYPSIN_DOM"/>
    <property type="match status" value="2"/>
</dbReference>
<dbReference type="Gene3D" id="2.40.10.10">
    <property type="entry name" value="Trypsin-like serine proteases"/>
    <property type="match status" value="3"/>
</dbReference>
<feature type="domain" description="Peptidase S1" evidence="3">
    <location>
        <begin position="245"/>
        <end position="463"/>
    </location>
</feature>
<keyword evidence="5" id="KW-1185">Reference proteome</keyword>
<dbReference type="PROSITE" id="PS00135">
    <property type="entry name" value="TRYPSIN_SER"/>
    <property type="match status" value="2"/>
</dbReference>
<evidence type="ECO:0000256" key="1">
    <source>
        <dbReference type="ARBA" id="ARBA00023157"/>
    </source>
</evidence>
<organism evidence="4 5">
    <name type="scientific">Tegillarca granosa</name>
    <name type="common">Malaysian cockle</name>
    <name type="synonym">Anadara granosa</name>
    <dbReference type="NCBI Taxonomy" id="220873"/>
    <lineage>
        <taxon>Eukaryota</taxon>
        <taxon>Metazoa</taxon>
        <taxon>Spiralia</taxon>
        <taxon>Lophotrochozoa</taxon>
        <taxon>Mollusca</taxon>
        <taxon>Bivalvia</taxon>
        <taxon>Autobranchia</taxon>
        <taxon>Pteriomorphia</taxon>
        <taxon>Arcoida</taxon>
        <taxon>Arcoidea</taxon>
        <taxon>Arcidae</taxon>
        <taxon>Tegillarca</taxon>
    </lineage>
</organism>
<dbReference type="CDD" id="cd00190">
    <property type="entry name" value="Tryp_SPc"/>
    <property type="match status" value="2"/>
</dbReference>
<sequence>NLDSRVVGGQIADDGEWPWQVSLQLRQFVSYYHICGGAIINSRWVVTAAHCVDGQTRNSLQIEAGINKVSGQGQVSSISRVIMHSNYGPNSGGFPNDIALLELNTPLTLNEFVQSVPLPATKDQSFEGIADCWITGWGKLDGCNGSDILYEARMSTISNSECTSRWRGIGGATIYDHHICLLEDQISACSGDSGGPYVCKVDGNYVLAGVTSWGISTCSGEYPSVYTRVSHFIDWIGNYNPESRVVGGQIADDGEWPWQVSLQLKQFISFYHICGGAIINSRWVVTAAHCVDGQTNYGPNSGGFPYDIALLELNTPLTLNEFVQSVPLPATKDQSFEGIADCWITGWGKLDGCKFASIIIISTHSSGSDILYEARMSTISNSECTSKWSEISGATIYDHHICLLEDQISACSGDSGGPYVCKVGGNYVLAGVTSWGINTCSGEYPSVYTRVSHFIDWIGTYVS</sequence>
<dbReference type="Proteomes" id="UP001217089">
    <property type="component" value="Unassembled WGS sequence"/>
</dbReference>
<keyword evidence="2" id="KW-0720">Serine protease</keyword>
<dbReference type="SMART" id="SM00020">
    <property type="entry name" value="Tryp_SPc"/>
    <property type="match status" value="2"/>
</dbReference>
<dbReference type="InterPro" id="IPR033116">
    <property type="entry name" value="TRYPSIN_SER"/>
</dbReference>
<feature type="domain" description="Peptidase S1" evidence="3">
    <location>
        <begin position="6"/>
        <end position="241"/>
    </location>
</feature>
<accession>A0ABQ9ET16</accession>
<evidence type="ECO:0000259" key="3">
    <source>
        <dbReference type="PROSITE" id="PS50240"/>
    </source>
</evidence>
<dbReference type="Pfam" id="PF00089">
    <property type="entry name" value="Trypsin"/>
    <property type="match status" value="2"/>
</dbReference>
<dbReference type="InterPro" id="IPR043504">
    <property type="entry name" value="Peptidase_S1_PA_chymotrypsin"/>
</dbReference>
<keyword evidence="1" id="KW-1015">Disulfide bond</keyword>
<feature type="non-terminal residue" evidence="4">
    <location>
        <position position="1"/>
    </location>
</feature>
<dbReference type="InterPro" id="IPR001254">
    <property type="entry name" value="Trypsin_dom"/>
</dbReference>
<keyword evidence="2" id="KW-0645">Protease</keyword>